<evidence type="ECO:0000313" key="8">
    <source>
        <dbReference type="Proteomes" id="UP001165136"/>
    </source>
</evidence>
<evidence type="ECO:0000256" key="6">
    <source>
        <dbReference type="RuleBase" id="RU364048"/>
    </source>
</evidence>
<comment type="caution">
    <text evidence="7">The sequence shown here is derived from an EMBL/GenBank/DDBJ whole genome shotgun (WGS) entry which is preliminary data.</text>
</comment>
<dbReference type="EMBL" id="BSTI01000003">
    <property type="protein sequence ID" value="GLY64984.1"/>
    <property type="molecule type" value="Genomic_DNA"/>
</dbReference>
<reference evidence="7" key="1">
    <citation type="submission" date="2023-03" db="EMBL/GenBank/DDBJ databases">
        <title>Amycolatopsis taiwanensis NBRC 103393.</title>
        <authorList>
            <person name="Ichikawa N."/>
            <person name="Sato H."/>
            <person name="Tonouchi N."/>
        </authorList>
    </citation>
    <scope>NUCLEOTIDE SEQUENCE</scope>
    <source>
        <strain evidence="7">NBRC 103393</strain>
    </source>
</reference>
<dbReference type="Pfam" id="PF03055">
    <property type="entry name" value="RPE65"/>
    <property type="match status" value="1"/>
</dbReference>
<gene>
    <name evidence="7" type="ORF">Atai01_16030</name>
</gene>
<feature type="binding site" evidence="5">
    <location>
        <position position="375"/>
    </location>
    <ligand>
        <name>Fe cation</name>
        <dbReference type="ChEBI" id="CHEBI:24875"/>
        <note>catalytic</note>
    </ligand>
</feature>
<keyword evidence="3 6" id="KW-0560">Oxidoreductase</keyword>
<dbReference type="EC" id="1.13.11.-" evidence="6"/>
<dbReference type="PANTHER" id="PTHR10543">
    <property type="entry name" value="BETA-CAROTENE DIOXYGENASE"/>
    <property type="match status" value="1"/>
</dbReference>
<dbReference type="InterPro" id="IPR004294">
    <property type="entry name" value="Carotenoid_Oase"/>
</dbReference>
<keyword evidence="4 5" id="KW-0408">Iron</keyword>
<dbReference type="PANTHER" id="PTHR10543:SF89">
    <property type="entry name" value="CAROTENOID 9,10(9',10')-CLEAVAGE DIOXYGENASE 1"/>
    <property type="match status" value="1"/>
</dbReference>
<accession>A0A9W6QVR1</accession>
<organism evidence="7 8">
    <name type="scientific">Amycolatopsis taiwanensis</name>
    <dbReference type="NCBI Taxonomy" id="342230"/>
    <lineage>
        <taxon>Bacteria</taxon>
        <taxon>Bacillati</taxon>
        <taxon>Actinomycetota</taxon>
        <taxon>Actinomycetes</taxon>
        <taxon>Pseudonocardiales</taxon>
        <taxon>Pseudonocardiaceae</taxon>
        <taxon>Amycolatopsis</taxon>
    </lineage>
</organism>
<name>A0A9W6QVR1_9PSEU</name>
<evidence type="ECO:0000256" key="3">
    <source>
        <dbReference type="ARBA" id="ARBA00023002"/>
    </source>
</evidence>
<evidence type="ECO:0000256" key="1">
    <source>
        <dbReference type="ARBA" id="ARBA00006787"/>
    </source>
</evidence>
<dbReference type="GO" id="GO:0010436">
    <property type="term" value="F:carotenoid dioxygenase activity"/>
    <property type="evidence" value="ECO:0007669"/>
    <property type="project" value="TreeGrafter"/>
</dbReference>
<feature type="binding site" evidence="5">
    <location>
        <position position="137"/>
    </location>
    <ligand>
        <name>Fe cation</name>
        <dbReference type="ChEBI" id="CHEBI:24875"/>
        <note>catalytic</note>
    </ligand>
</feature>
<comment type="cofactor">
    <cofactor evidence="5 6">
        <name>Fe(2+)</name>
        <dbReference type="ChEBI" id="CHEBI:29033"/>
    </cofactor>
    <text evidence="5 6">Binds 1 Fe(2+) ion per subunit.</text>
</comment>
<dbReference type="Proteomes" id="UP001165136">
    <property type="component" value="Unassembled WGS sequence"/>
</dbReference>
<evidence type="ECO:0000256" key="4">
    <source>
        <dbReference type="ARBA" id="ARBA00023004"/>
    </source>
</evidence>
<feature type="binding site" evidence="5">
    <location>
        <position position="89"/>
    </location>
    <ligand>
        <name>Fe cation</name>
        <dbReference type="ChEBI" id="CHEBI:24875"/>
        <note>catalytic</note>
    </ligand>
</feature>
<sequence length="381" mass="41786">MRIRDGRAEWYRNRWVRSSSISDQLGEPGHGRAITGPDFGPNVHVIGHAGRTFALVEDLLRPYELGYELDTVGPCDLGRTEDGFSVNAHAKHDPHTGELHAVAFYSGLDYVKHIVVDPDGSTIQATDIPVPGRPYMHDFALTERFVVVYDLPVTFGAAAPASGRWIPYVWNPEHPPRIGVLPRSGGPIRWFEVSPCFVGHTLNAYDDGASIVIDVIRFGPGFEPADIGGNRPMVDRWTIDLDTGKVDERRIDDRPQDFPRVNESLVSRPHRYGYTAASSLYAAHEPRATFTNALIKHDFATGRSEAHQFAHDAAAGEAVFVPSAGATAEDDGYLMSFVHSPERGAADLVILSAQDVSGDPLARIHLPGRVPLGFHGSWLTD</sequence>
<dbReference type="GO" id="GO:0016121">
    <property type="term" value="P:carotene catabolic process"/>
    <property type="evidence" value="ECO:0007669"/>
    <property type="project" value="TreeGrafter"/>
</dbReference>
<keyword evidence="6 7" id="KW-0223">Dioxygenase</keyword>
<evidence type="ECO:0000313" key="7">
    <source>
        <dbReference type="EMBL" id="GLY64984.1"/>
    </source>
</evidence>
<proteinExistence type="inferred from homology"/>
<protein>
    <recommendedName>
        <fullName evidence="6">Dioxygenase</fullName>
        <ecNumber evidence="6">1.13.11.-</ecNumber>
    </recommendedName>
</protein>
<dbReference type="AlphaFoldDB" id="A0A9W6QVR1"/>
<evidence type="ECO:0000256" key="5">
    <source>
        <dbReference type="PIRSR" id="PIRSR604294-1"/>
    </source>
</evidence>
<keyword evidence="8" id="KW-1185">Reference proteome</keyword>
<feature type="binding site" evidence="5">
    <location>
        <position position="200"/>
    </location>
    <ligand>
        <name>Fe cation</name>
        <dbReference type="ChEBI" id="CHEBI:24875"/>
        <note>catalytic</note>
    </ligand>
</feature>
<comment type="similarity">
    <text evidence="1 6">Belongs to the carotenoid oxygenase family.</text>
</comment>
<dbReference type="GO" id="GO:0046872">
    <property type="term" value="F:metal ion binding"/>
    <property type="evidence" value="ECO:0007669"/>
    <property type="project" value="UniProtKB-KW"/>
</dbReference>
<keyword evidence="2 5" id="KW-0479">Metal-binding</keyword>
<evidence type="ECO:0000256" key="2">
    <source>
        <dbReference type="ARBA" id="ARBA00022723"/>
    </source>
</evidence>